<evidence type="ECO:0000256" key="13">
    <source>
        <dbReference type="ARBA" id="ARBA00047398"/>
    </source>
</evidence>
<comment type="caution">
    <text evidence="17">The sequence shown here is derived from an EMBL/GenBank/DDBJ whole genome shotgun (WGS) entry which is preliminary data.</text>
</comment>
<keyword evidence="10 14" id="KW-0067">ATP-binding</keyword>
<evidence type="ECO:0000256" key="14">
    <source>
        <dbReference type="HAMAP-Rule" id="MF_00041"/>
    </source>
</evidence>
<dbReference type="Pfam" id="PF23493">
    <property type="entry name" value="CysS_C"/>
    <property type="match status" value="1"/>
</dbReference>
<dbReference type="NCBIfam" id="TIGR00435">
    <property type="entry name" value="cysS"/>
    <property type="match status" value="1"/>
</dbReference>
<dbReference type="SUPFAM" id="SSF47323">
    <property type="entry name" value="Anticodon-binding domain of a subclass of class I aminoacyl-tRNA synthetases"/>
    <property type="match status" value="1"/>
</dbReference>
<dbReference type="EC" id="6.1.1.16" evidence="14"/>
<dbReference type="SUPFAM" id="SSF52374">
    <property type="entry name" value="Nucleotidylyl transferase"/>
    <property type="match status" value="1"/>
</dbReference>
<comment type="subcellular location">
    <subcellularLocation>
        <location evidence="2 14">Cytoplasm</location>
    </subcellularLocation>
</comment>
<keyword evidence="12 14" id="KW-0030">Aminoacyl-tRNA synthetase</keyword>
<evidence type="ECO:0000313" key="18">
    <source>
        <dbReference type="Proteomes" id="UP000176951"/>
    </source>
</evidence>
<evidence type="ECO:0000256" key="10">
    <source>
        <dbReference type="ARBA" id="ARBA00022840"/>
    </source>
</evidence>
<evidence type="ECO:0000256" key="11">
    <source>
        <dbReference type="ARBA" id="ARBA00022917"/>
    </source>
</evidence>
<keyword evidence="6 14" id="KW-0436">Ligase</keyword>
<dbReference type="FunFam" id="3.40.50.620:FF:000130">
    <property type="entry name" value="Cysteine--tRNA ligase"/>
    <property type="match status" value="1"/>
</dbReference>
<evidence type="ECO:0000259" key="16">
    <source>
        <dbReference type="SMART" id="SM00840"/>
    </source>
</evidence>
<dbReference type="InterPro" id="IPR032678">
    <property type="entry name" value="tRNA-synt_1_cat_dom"/>
</dbReference>
<proteinExistence type="inferred from homology"/>
<dbReference type="Gene3D" id="1.20.120.1910">
    <property type="entry name" value="Cysteine-tRNA ligase, C-terminal anti-codon recognition domain"/>
    <property type="match status" value="1"/>
</dbReference>
<feature type="short sequence motif" description="'KMSKS' region" evidence="14">
    <location>
        <begin position="274"/>
        <end position="278"/>
    </location>
</feature>
<keyword evidence="11 14" id="KW-0648">Protein biosynthesis</keyword>
<protein>
    <recommendedName>
        <fullName evidence="14">Cysteine--tRNA ligase</fullName>
        <ecNumber evidence="14">6.1.1.16</ecNumber>
    </recommendedName>
    <alternativeName>
        <fullName evidence="14">Cysteinyl-tRNA synthetase</fullName>
        <shortName evidence="14">CysRS</shortName>
    </alternativeName>
</protein>
<accession>A0A1G2PXF9</accession>
<evidence type="ECO:0000256" key="3">
    <source>
        <dbReference type="ARBA" id="ARBA00005594"/>
    </source>
</evidence>
<comment type="caution">
    <text evidence="14">Lacks conserved residue(s) required for the propagation of feature annotation.</text>
</comment>
<dbReference type="GO" id="GO:0006423">
    <property type="term" value="P:cysteinyl-tRNA aminoacylation"/>
    <property type="evidence" value="ECO:0007669"/>
    <property type="project" value="UniProtKB-UniRule"/>
</dbReference>
<evidence type="ECO:0000256" key="5">
    <source>
        <dbReference type="ARBA" id="ARBA00022490"/>
    </source>
</evidence>
<name>A0A1G2PXF9_9BACT</name>
<feature type="binding site" evidence="14">
    <location>
        <position position="277"/>
    </location>
    <ligand>
        <name>ATP</name>
        <dbReference type="ChEBI" id="CHEBI:30616"/>
    </ligand>
</feature>
<dbReference type="PANTHER" id="PTHR10890:SF3">
    <property type="entry name" value="CYSTEINE--TRNA LIGASE, CYTOPLASMIC"/>
    <property type="match status" value="1"/>
</dbReference>
<reference evidence="17 18" key="1">
    <citation type="journal article" date="2016" name="Nat. Commun.">
        <title>Thousands of microbial genomes shed light on interconnected biogeochemical processes in an aquifer system.</title>
        <authorList>
            <person name="Anantharaman K."/>
            <person name="Brown C.T."/>
            <person name="Hug L.A."/>
            <person name="Sharon I."/>
            <person name="Castelle C.J."/>
            <person name="Probst A.J."/>
            <person name="Thomas B.C."/>
            <person name="Singh A."/>
            <person name="Wilkins M.J."/>
            <person name="Karaoz U."/>
            <person name="Brodie E.L."/>
            <person name="Williams K.H."/>
            <person name="Hubbard S.S."/>
            <person name="Banfield J.F."/>
        </authorList>
    </citation>
    <scope>NUCLEOTIDE SEQUENCE [LARGE SCALE GENOMIC DNA]</scope>
</reference>
<dbReference type="GO" id="GO:0005737">
    <property type="term" value="C:cytoplasm"/>
    <property type="evidence" value="ECO:0007669"/>
    <property type="project" value="UniProtKB-SubCell"/>
</dbReference>
<dbReference type="InterPro" id="IPR015803">
    <property type="entry name" value="Cys-tRNA-ligase"/>
</dbReference>
<evidence type="ECO:0000256" key="9">
    <source>
        <dbReference type="ARBA" id="ARBA00022833"/>
    </source>
</evidence>
<dbReference type="PANTHER" id="PTHR10890">
    <property type="entry name" value="CYSTEINYL-TRNA SYNTHETASE"/>
    <property type="match status" value="1"/>
</dbReference>
<evidence type="ECO:0000256" key="15">
    <source>
        <dbReference type="SAM" id="Coils"/>
    </source>
</evidence>
<dbReference type="PRINTS" id="PR00983">
    <property type="entry name" value="TRNASYNTHCYS"/>
</dbReference>
<keyword evidence="5 14" id="KW-0963">Cytoplasm</keyword>
<gene>
    <name evidence="14" type="primary">cysS</name>
    <name evidence="17" type="ORF">A3A97_02135</name>
</gene>
<evidence type="ECO:0000256" key="2">
    <source>
        <dbReference type="ARBA" id="ARBA00004496"/>
    </source>
</evidence>
<dbReference type="EMBL" id="MHSW01000001">
    <property type="protein sequence ID" value="OHA53017.1"/>
    <property type="molecule type" value="Genomic_DNA"/>
</dbReference>
<evidence type="ECO:0000256" key="12">
    <source>
        <dbReference type="ARBA" id="ARBA00023146"/>
    </source>
</evidence>
<dbReference type="AlphaFoldDB" id="A0A1G2PXF9"/>
<comment type="cofactor">
    <cofactor evidence="1">
        <name>Zn(2+)</name>
        <dbReference type="ChEBI" id="CHEBI:29105"/>
    </cofactor>
</comment>
<dbReference type="SMART" id="SM00840">
    <property type="entry name" value="DALR_2"/>
    <property type="match status" value="1"/>
</dbReference>
<dbReference type="HAMAP" id="MF_00041">
    <property type="entry name" value="Cys_tRNA_synth"/>
    <property type="match status" value="1"/>
</dbReference>
<dbReference type="Proteomes" id="UP000176951">
    <property type="component" value="Unassembled WGS sequence"/>
</dbReference>
<feature type="coiled-coil region" evidence="15">
    <location>
        <begin position="317"/>
        <end position="357"/>
    </location>
</feature>
<dbReference type="Pfam" id="PF01406">
    <property type="entry name" value="tRNA-synt_1e"/>
    <property type="match status" value="1"/>
</dbReference>
<dbReference type="InterPro" id="IPR014729">
    <property type="entry name" value="Rossmann-like_a/b/a_fold"/>
</dbReference>
<keyword evidence="7" id="KW-0479">Metal-binding</keyword>
<dbReference type="InterPro" id="IPR015273">
    <property type="entry name" value="Cys-tRNA-synt_Ia_DALR"/>
</dbReference>
<dbReference type="InterPro" id="IPR056411">
    <property type="entry name" value="CysS_C"/>
</dbReference>
<keyword evidence="15" id="KW-0175">Coiled coil</keyword>
<dbReference type="Gene3D" id="3.40.50.620">
    <property type="entry name" value="HUPs"/>
    <property type="match status" value="1"/>
</dbReference>
<evidence type="ECO:0000256" key="4">
    <source>
        <dbReference type="ARBA" id="ARBA00011245"/>
    </source>
</evidence>
<dbReference type="Pfam" id="PF09190">
    <property type="entry name" value="DALR_2"/>
    <property type="match status" value="1"/>
</dbReference>
<organism evidence="17 18">
    <name type="scientific">Candidatus Terrybacteria bacterium RIFCSPLOWO2_01_FULL_40_23</name>
    <dbReference type="NCBI Taxonomy" id="1802366"/>
    <lineage>
        <taxon>Bacteria</taxon>
        <taxon>Candidatus Terryibacteriota</taxon>
    </lineage>
</organism>
<dbReference type="GO" id="GO:0046872">
    <property type="term" value="F:metal ion binding"/>
    <property type="evidence" value="ECO:0007669"/>
    <property type="project" value="UniProtKB-KW"/>
</dbReference>
<dbReference type="GO" id="GO:0005524">
    <property type="term" value="F:ATP binding"/>
    <property type="evidence" value="ECO:0007669"/>
    <property type="project" value="UniProtKB-UniRule"/>
</dbReference>
<dbReference type="InterPro" id="IPR024909">
    <property type="entry name" value="Cys-tRNA/MSH_ligase"/>
</dbReference>
<feature type="short sequence motif" description="'HIGH' region" evidence="14">
    <location>
        <begin position="31"/>
        <end position="41"/>
    </location>
</feature>
<evidence type="ECO:0000313" key="17">
    <source>
        <dbReference type="EMBL" id="OHA53017.1"/>
    </source>
</evidence>
<feature type="domain" description="Cysteinyl-tRNA synthetase class Ia DALR" evidence="16">
    <location>
        <begin position="357"/>
        <end position="421"/>
    </location>
</feature>
<comment type="similarity">
    <text evidence="3 14">Belongs to the class-I aminoacyl-tRNA synthetase family.</text>
</comment>
<dbReference type="GO" id="GO:0004817">
    <property type="term" value="F:cysteine-tRNA ligase activity"/>
    <property type="evidence" value="ECO:0007669"/>
    <property type="project" value="UniProtKB-UniRule"/>
</dbReference>
<evidence type="ECO:0000256" key="1">
    <source>
        <dbReference type="ARBA" id="ARBA00001947"/>
    </source>
</evidence>
<dbReference type="CDD" id="cd00672">
    <property type="entry name" value="CysRS_core"/>
    <property type="match status" value="1"/>
</dbReference>
<evidence type="ECO:0000256" key="7">
    <source>
        <dbReference type="ARBA" id="ARBA00022723"/>
    </source>
</evidence>
<keyword evidence="9" id="KW-0862">Zinc</keyword>
<keyword evidence="8 14" id="KW-0547">Nucleotide-binding</keyword>
<evidence type="ECO:0000256" key="8">
    <source>
        <dbReference type="ARBA" id="ARBA00022741"/>
    </source>
</evidence>
<dbReference type="InterPro" id="IPR009080">
    <property type="entry name" value="tRNAsynth_Ia_anticodon-bd"/>
</dbReference>
<sequence>MKFVFYNTLTRKKEELKPLKKDKLDVFVCGPTVYDLSHIGHGRIYVVFDSIVKTLKKNGLRVRYLQNITDVDDKIIDRARLTNKTPKALAREFEKEYLKDMKALKIDSVDIYARASDHIAEIISQIERLLEKGFAYIASSGIYFEVNKFDDYGKLSGQKLEDKFNTERVEHDPEKKNQKDFALWKRSSFDKAQDKKSEPSWPSPWGMGRPGWHIEDTAIAEKYFGQQYDMHGGALDLIFPHHECEIAQIEAISNKKPYVNMWLHGGFLTVRGEKMSKSIGNIIVLRDLLKNYSAESFRLMILQAHYRSPIDYDEDLIKQAEATSERLAEFYERVKQNKRNSSENNHLAEKIKNARENFWRAVGNDFDTPVAFAILFSFVKDINPLLDNSSLSKRETKSVINLLEKINEVFGIIKKRTKQTAPREIKDLAKERELFRKEKRWAEADQTRKQLSELGWVVEDTPQGPKLKRII</sequence>
<evidence type="ECO:0000256" key="6">
    <source>
        <dbReference type="ARBA" id="ARBA00022598"/>
    </source>
</evidence>
<comment type="subunit">
    <text evidence="4 14">Monomer.</text>
</comment>
<comment type="catalytic activity">
    <reaction evidence="13 14">
        <text>tRNA(Cys) + L-cysteine + ATP = L-cysteinyl-tRNA(Cys) + AMP + diphosphate</text>
        <dbReference type="Rhea" id="RHEA:17773"/>
        <dbReference type="Rhea" id="RHEA-COMP:9661"/>
        <dbReference type="Rhea" id="RHEA-COMP:9679"/>
        <dbReference type="ChEBI" id="CHEBI:30616"/>
        <dbReference type="ChEBI" id="CHEBI:33019"/>
        <dbReference type="ChEBI" id="CHEBI:35235"/>
        <dbReference type="ChEBI" id="CHEBI:78442"/>
        <dbReference type="ChEBI" id="CHEBI:78517"/>
        <dbReference type="ChEBI" id="CHEBI:456215"/>
        <dbReference type="EC" id="6.1.1.16"/>
    </reaction>
</comment>